<sequence length="71" mass="8455">RRTPFKALVEKTYQFADNVWKVYLQKNQVDIRPNEPVEEVSICEVLDDEDDEDIFLDGDEVDEVDDEQEDY</sequence>
<reference evidence="1" key="1">
    <citation type="submission" date="2017-05" db="UniProtKB">
        <authorList>
            <consortium name="EnsemblMetazoa"/>
        </authorList>
    </citation>
    <scope>IDENTIFICATION</scope>
</reference>
<protein>
    <submittedName>
        <fullName evidence="1">Uncharacterized protein</fullName>
    </submittedName>
</protein>
<proteinExistence type="predicted"/>
<organism evidence="1">
    <name type="scientific">Amphimedon queenslandica</name>
    <name type="common">Sponge</name>
    <dbReference type="NCBI Taxonomy" id="400682"/>
    <lineage>
        <taxon>Eukaryota</taxon>
        <taxon>Metazoa</taxon>
        <taxon>Porifera</taxon>
        <taxon>Demospongiae</taxon>
        <taxon>Heteroscleromorpha</taxon>
        <taxon>Haplosclerida</taxon>
        <taxon>Niphatidae</taxon>
        <taxon>Amphimedon</taxon>
    </lineage>
</organism>
<accession>A0A1X7US24</accession>
<name>A0A1X7US24_AMPQE</name>
<evidence type="ECO:0000313" key="1">
    <source>
        <dbReference type="EnsemblMetazoa" id="Aqu2.1.30785_001"/>
    </source>
</evidence>
<dbReference type="EnsemblMetazoa" id="Aqu2.1.30785_001">
    <property type="protein sequence ID" value="Aqu2.1.30785_001"/>
    <property type="gene ID" value="Aqu2.1.30785"/>
</dbReference>
<dbReference type="InParanoid" id="A0A1X7US24"/>
<dbReference type="AlphaFoldDB" id="A0A1X7US24"/>